<dbReference type="Proteomes" id="UP001140560">
    <property type="component" value="Unassembled WGS sequence"/>
</dbReference>
<evidence type="ECO:0000256" key="1">
    <source>
        <dbReference type="SAM" id="MobiDB-lite"/>
    </source>
</evidence>
<dbReference type="AlphaFoldDB" id="A0A9W8Y2H7"/>
<name>A0A9W8Y2H7_9PLEO</name>
<proteinExistence type="predicted"/>
<evidence type="ECO:0000313" key="3">
    <source>
        <dbReference type="Proteomes" id="UP001140560"/>
    </source>
</evidence>
<gene>
    <name evidence="2" type="ORF">N0V83_008368</name>
</gene>
<dbReference type="EMBL" id="JAPEUY010000015">
    <property type="protein sequence ID" value="KAJ4365748.1"/>
    <property type="molecule type" value="Genomic_DNA"/>
</dbReference>
<reference evidence="2" key="1">
    <citation type="submission" date="2022-10" db="EMBL/GenBank/DDBJ databases">
        <title>Tapping the CABI collections for fungal endophytes: first genome assemblies for Collariella, Neodidymelliopsis, Ascochyta clinopodiicola, Didymella pomorum, Didymosphaeria variabile, Neocosmospora piperis and Neocucurbitaria cava.</title>
        <authorList>
            <person name="Hill R."/>
        </authorList>
    </citation>
    <scope>NUCLEOTIDE SEQUENCE</scope>
    <source>
        <strain evidence="2">IMI 356814</strain>
    </source>
</reference>
<sequence length="222" mass="25426">MPDNKGVGWRKKIHGSKPKDILPPKPGNDDTATAEETSDRRRHHGWRKTMHGSRPETPVTGALTIPTMEDGEDTRSERSDVSTTHRNPRPKLARYTSLFNSLKESSKGPEFAEPWSEDAPPPFQPYIDPLNALQSIRSHMNRGYCKPIPPEHNNGLFRLFEDYGRVREEKEHLETLLQDTFQKWKAAEDHWDESESRYEAEIRRLDLLIARGTSGMTGSVVK</sequence>
<evidence type="ECO:0000313" key="2">
    <source>
        <dbReference type="EMBL" id="KAJ4365748.1"/>
    </source>
</evidence>
<comment type="caution">
    <text evidence="2">The sequence shown here is derived from an EMBL/GenBank/DDBJ whole genome shotgun (WGS) entry which is preliminary data.</text>
</comment>
<organism evidence="2 3">
    <name type="scientific">Neocucurbitaria cava</name>
    <dbReference type="NCBI Taxonomy" id="798079"/>
    <lineage>
        <taxon>Eukaryota</taxon>
        <taxon>Fungi</taxon>
        <taxon>Dikarya</taxon>
        <taxon>Ascomycota</taxon>
        <taxon>Pezizomycotina</taxon>
        <taxon>Dothideomycetes</taxon>
        <taxon>Pleosporomycetidae</taxon>
        <taxon>Pleosporales</taxon>
        <taxon>Pleosporineae</taxon>
        <taxon>Cucurbitariaceae</taxon>
        <taxon>Neocucurbitaria</taxon>
    </lineage>
</organism>
<keyword evidence="3" id="KW-1185">Reference proteome</keyword>
<accession>A0A9W8Y2H7</accession>
<dbReference type="OrthoDB" id="5430717at2759"/>
<feature type="compositionally biased region" description="Basic residues" evidence="1">
    <location>
        <begin position="40"/>
        <end position="51"/>
    </location>
</feature>
<feature type="region of interest" description="Disordered" evidence="1">
    <location>
        <begin position="1"/>
        <end position="89"/>
    </location>
</feature>
<protein>
    <submittedName>
        <fullName evidence="2">Uncharacterized protein</fullName>
    </submittedName>
</protein>